<reference evidence="1 2" key="1">
    <citation type="journal article" date="2019" name="Int. J. Syst. Evol. Microbiol.">
        <title>The Global Catalogue of Microorganisms (GCM) 10K type strain sequencing project: providing services to taxonomists for standard genome sequencing and annotation.</title>
        <authorList>
            <consortium name="The Broad Institute Genomics Platform"/>
            <consortium name="The Broad Institute Genome Sequencing Center for Infectious Disease"/>
            <person name="Wu L."/>
            <person name="Ma J."/>
        </authorList>
    </citation>
    <scope>NUCLEOTIDE SEQUENCE [LARGE SCALE GENOMIC DNA]</scope>
    <source>
        <strain evidence="1 2">JCM 13004</strain>
    </source>
</reference>
<dbReference type="InterPro" id="IPR011747">
    <property type="entry name" value="CHP02241"/>
</dbReference>
<dbReference type="PANTHER" id="PTHR38009:SF1">
    <property type="entry name" value="CONSERVED HYPOTHETICAL PHAGE TAIL PROTEIN"/>
    <property type="match status" value="1"/>
</dbReference>
<dbReference type="NCBIfam" id="TIGR02241">
    <property type="entry name" value="conserved hypothetical phage tail region protein"/>
    <property type="match status" value="1"/>
</dbReference>
<gene>
    <name evidence="1" type="ORF">GCM10009665_00360</name>
</gene>
<protein>
    <submittedName>
        <fullName evidence="1">Phage tail protein</fullName>
    </submittedName>
</protein>
<dbReference type="Proteomes" id="UP001500037">
    <property type="component" value="Unassembled WGS sequence"/>
</dbReference>
<evidence type="ECO:0000313" key="2">
    <source>
        <dbReference type="Proteomes" id="UP001500037"/>
    </source>
</evidence>
<dbReference type="Gene3D" id="4.10.410.40">
    <property type="match status" value="1"/>
</dbReference>
<organism evidence="1 2">
    <name type="scientific">Kitasatospora nipponensis</name>
    <dbReference type="NCBI Taxonomy" id="258049"/>
    <lineage>
        <taxon>Bacteria</taxon>
        <taxon>Bacillati</taxon>
        <taxon>Actinomycetota</taxon>
        <taxon>Actinomycetes</taxon>
        <taxon>Kitasatosporales</taxon>
        <taxon>Streptomycetaceae</taxon>
        <taxon>Kitasatospora</taxon>
    </lineage>
</organism>
<sequence length="147" mass="15900">MADSGDTLATHTFKVQLGSIQVETVQEVSGLSMELDTIDIVQVNAQGKLIIRKLPGARKGGEVTITRGMDQASSFTTWIKQTFENGDVTAARQQLSIIFTDAKGGQDRTINLKNAWASKWEGPGLKAGDGSPATEKVTIVFEDIEFQ</sequence>
<comment type="caution">
    <text evidence="1">The sequence shown here is derived from an EMBL/GenBank/DDBJ whole genome shotgun (WGS) entry which is preliminary data.</text>
</comment>
<proteinExistence type="predicted"/>
<dbReference type="EMBL" id="BAAALF010000001">
    <property type="protein sequence ID" value="GAA1214552.1"/>
    <property type="molecule type" value="Genomic_DNA"/>
</dbReference>
<dbReference type="Pfam" id="PF06841">
    <property type="entry name" value="Phage_T4_gp19"/>
    <property type="match status" value="1"/>
</dbReference>
<accession>A0ABN1VJX5</accession>
<keyword evidence="2" id="KW-1185">Reference proteome</keyword>
<dbReference type="RefSeq" id="WP_344437487.1">
    <property type="nucleotide sequence ID" value="NZ_BAAALF010000001.1"/>
</dbReference>
<dbReference type="InterPro" id="IPR010667">
    <property type="entry name" value="Phage_T4_Gp19"/>
</dbReference>
<name>A0ABN1VJX5_9ACTN</name>
<dbReference type="PANTHER" id="PTHR38009">
    <property type="entry name" value="CONSERVED HYPOTHETICAL PHAGE TAIL PROTEIN"/>
    <property type="match status" value="1"/>
</dbReference>
<evidence type="ECO:0000313" key="1">
    <source>
        <dbReference type="EMBL" id="GAA1214552.1"/>
    </source>
</evidence>